<evidence type="ECO:0000256" key="28">
    <source>
        <dbReference type="ARBA" id="ARBA00052623"/>
    </source>
</evidence>
<feature type="region of interest" description="Disordered" evidence="31">
    <location>
        <begin position="22"/>
        <end position="43"/>
    </location>
</feature>
<evidence type="ECO:0000256" key="18">
    <source>
        <dbReference type="ARBA" id="ARBA00051009"/>
    </source>
</evidence>
<dbReference type="GO" id="GO:0006103">
    <property type="term" value="P:2-oxoglutarate metabolic process"/>
    <property type="evidence" value="ECO:0007669"/>
    <property type="project" value="Ensembl"/>
</dbReference>
<comment type="catalytic activity">
    <reaction evidence="20">
        <text>eicosanoyl-CoA + 2-oxoglutarate + O2 = 2-hydroxyeicosanoyl-CoA + succinate + CO2</text>
        <dbReference type="Rhea" id="RHEA:54620"/>
        <dbReference type="ChEBI" id="CHEBI:15379"/>
        <dbReference type="ChEBI" id="CHEBI:16526"/>
        <dbReference type="ChEBI" id="CHEBI:16810"/>
        <dbReference type="ChEBI" id="CHEBI:30031"/>
        <dbReference type="ChEBI" id="CHEBI:57380"/>
        <dbReference type="ChEBI" id="CHEBI:138298"/>
    </reaction>
    <physiologicalReaction direction="left-to-right" evidence="20">
        <dbReference type="Rhea" id="RHEA:54621"/>
    </physiologicalReaction>
</comment>
<evidence type="ECO:0000256" key="11">
    <source>
        <dbReference type="ARBA" id="ARBA00034921"/>
    </source>
</evidence>
<evidence type="ECO:0000256" key="3">
    <source>
        <dbReference type="ARBA" id="ARBA00004872"/>
    </source>
</evidence>
<dbReference type="GO" id="GO:0097731">
    <property type="term" value="C:9+0 non-motile cilium"/>
    <property type="evidence" value="ECO:0007669"/>
    <property type="project" value="Ensembl"/>
</dbReference>
<evidence type="ECO:0000256" key="22">
    <source>
        <dbReference type="ARBA" id="ARBA00051765"/>
    </source>
</evidence>
<proteinExistence type="inferred from homology"/>
<evidence type="ECO:0000256" key="14">
    <source>
        <dbReference type="ARBA" id="ARBA00050439"/>
    </source>
</evidence>
<gene>
    <name evidence="32" type="primary">PHYH</name>
</gene>
<dbReference type="GeneTree" id="ENSGT00390000001775"/>
<dbReference type="InterPro" id="IPR008775">
    <property type="entry name" value="Phytyl_CoA_dOase-like"/>
</dbReference>
<dbReference type="GO" id="GO:0001561">
    <property type="term" value="P:fatty acid alpha-oxidation"/>
    <property type="evidence" value="ECO:0000318"/>
    <property type="project" value="GO_Central"/>
</dbReference>
<evidence type="ECO:0000256" key="29">
    <source>
        <dbReference type="ARBA" id="ARBA00053028"/>
    </source>
</evidence>
<evidence type="ECO:0000256" key="24">
    <source>
        <dbReference type="ARBA" id="ARBA00051909"/>
    </source>
</evidence>
<name>A0A6I8N4C3_ORNAN</name>
<sequence length="398" mass="45717">MWKTVGGDLFNQLPEHPQEYKYDRRAEKSQSDGHGASHQPPKLARGSMACRAIKHWHLTVRLGLFCCHTGSQSLASRDSLLASLESASPTSASVATSSCQQKQFQYTLDNSLLSLEQRRFYEDNGYLVIKNLVSEADLQRFRNEFEKICRKEVHYPGMVVMRDLSLTKKELIQDESEVTKVQDFQCDEELFRYCYLPQIVKYVECFTGPNVMAMHTMLINKPPDTGKKTSRHPLHQDLHYFPFRPANRIVCAWTAMEFINRENGCLVVLPGTHKGPLKKHDYPKWEGGVNKMYHGIVDFDTNHPRTHLVMEKGDTVFFHPLLIHGSGMNRTKGFRKAVSCHYASADCHYIDVKGTSQENIAEEIKEIARKRFGLEMSIPLKDIWILRGRLVKGERTNL</sequence>
<accession>A0A6I8N4C3</accession>
<dbReference type="InParanoid" id="A0A6I8N4C3"/>
<evidence type="ECO:0000256" key="17">
    <source>
        <dbReference type="ARBA" id="ARBA00050962"/>
    </source>
</evidence>
<dbReference type="InterPro" id="IPR047128">
    <property type="entry name" value="PhyH"/>
</dbReference>
<comment type="similarity">
    <text evidence="4">Belongs to the PhyH family.</text>
</comment>
<evidence type="ECO:0000256" key="27">
    <source>
        <dbReference type="ARBA" id="ARBA00052528"/>
    </source>
</evidence>
<evidence type="ECO:0000256" key="5">
    <source>
        <dbReference type="ARBA" id="ARBA00022723"/>
    </source>
</evidence>
<comment type="catalytic activity">
    <reaction evidence="13">
        <text>tetradecanoyl-CoA + 2-oxoglutarate + O2 = 2-hydroxytetradecanoyl-CoA + succinate + CO2</text>
        <dbReference type="Rhea" id="RHEA:54632"/>
        <dbReference type="ChEBI" id="CHEBI:15379"/>
        <dbReference type="ChEBI" id="CHEBI:16526"/>
        <dbReference type="ChEBI" id="CHEBI:16810"/>
        <dbReference type="ChEBI" id="CHEBI:30031"/>
        <dbReference type="ChEBI" id="CHEBI:57385"/>
        <dbReference type="ChEBI" id="CHEBI:138300"/>
    </reaction>
    <physiologicalReaction direction="left-to-right" evidence="13">
        <dbReference type="Rhea" id="RHEA:54633"/>
    </physiologicalReaction>
</comment>
<evidence type="ECO:0000256" key="23">
    <source>
        <dbReference type="ARBA" id="ARBA00051796"/>
    </source>
</evidence>
<dbReference type="EC" id="1.14.11.18" evidence="10"/>
<evidence type="ECO:0000313" key="32">
    <source>
        <dbReference type="Ensembl" id="ENSOANP00000035984.1"/>
    </source>
</evidence>
<comment type="catalytic activity">
    <reaction evidence="14">
        <text>3-methylbutanoyl-CoA + 2-oxoglutarate + O2 = 2-hydroxy-3-methylbutanoyl-CoA + succinate + CO2</text>
        <dbReference type="Rhea" id="RHEA:54612"/>
        <dbReference type="ChEBI" id="CHEBI:15379"/>
        <dbReference type="ChEBI" id="CHEBI:16526"/>
        <dbReference type="ChEBI" id="CHEBI:16810"/>
        <dbReference type="ChEBI" id="CHEBI:30031"/>
        <dbReference type="ChEBI" id="CHEBI:57345"/>
        <dbReference type="ChEBI" id="CHEBI:138296"/>
    </reaction>
    <physiologicalReaction direction="left-to-right" evidence="14">
        <dbReference type="Rhea" id="RHEA:54613"/>
    </physiologicalReaction>
</comment>
<dbReference type="FunCoup" id="A0A6I8N4C3">
    <property type="interactions" value="196"/>
</dbReference>
<evidence type="ECO:0000256" key="12">
    <source>
        <dbReference type="ARBA" id="ARBA00034924"/>
    </source>
</evidence>
<evidence type="ECO:0000256" key="10">
    <source>
        <dbReference type="ARBA" id="ARBA00034809"/>
    </source>
</evidence>
<evidence type="ECO:0000256" key="7">
    <source>
        <dbReference type="ARBA" id="ARBA00022964"/>
    </source>
</evidence>
<comment type="catalytic activity">
    <reaction evidence="15">
        <text>hexanoyl-CoA + 2-oxoglutarate + O2 = 2-hydroxyhexanoyl-CoA + succinate + CO2</text>
        <dbReference type="Rhea" id="RHEA:55172"/>
        <dbReference type="ChEBI" id="CHEBI:15379"/>
        <dbReference type="ChEBI" id="CHEBI:16526"/>
        <dbReference type="ChEBI" id="CHEBI:16810"/>
        <dbReference type="ChEBI" id="CHEBI:30031"/>
        <dbReference type="ChEBI" id="CHEBI:62620"/>
        <dbReference type="ChEBI" id="CHEBI:138630"/>
    </reaction>
    <physiologicalReaction direction="left-to-right" evidence="15">
        <dbReference type="Rhea" id="RHEA:55173"/>
    </physiologicalReaction>
</comment>
<dbReference type="SUPFAM" id="SSF51197">
    <property type="entry name" value="Clavaminate synthase-like"/>
    <property type="match status" value="1"/>
</dbReference>
<comment type="catalytic activity">
    <reaction evidence="19">
        <text>heptadecanoyl-CoA + 2-oxoglutarate + O2 = 2-hydroxyheptadecanoyl-CoA + succinate + CO2</text>
        <dbReference type="Rhea" id="RHEA:54616"/>
        <dbReference type="ChEBI" id="CHEBI:15379"/>
        <dbReference type="ChEBI" id="CHEBI:16526"/>
        <dbReference type="ChEBI" id="CHEBI:16810"/>
        <dbReference type="ChEBI" id="CHEBI:30031"/>
        <dbReference type="ChEBI" id="CHEBI:74307"/>
        <dbReference type="ChEBI" id="CHEBI:138297"/>
    </reaction>
    <physiologicalReaction direction="left-to-right" evidence="19">
        <dbReference type="Rhea" id="RHEA:54617"/>
    </physiologicalReaction>
</comment>
<dbReference type="Bgee" id="ENSOANG00000015408">
    <property type="expression patterns" value="Expressed in liver and 8 other cell types or tissues"/>
</dbReference>
<evidence type="ECO:0000256" key="2">
    <source>
        <dbReference type="ARBA" id="ARBA00001962"/>
    </source>
</evidence>
<keyword evidence="7" id="KW-0223">Dioxygenase</keyword>
<evidence type="ECO:0000256" key="15">
    <source>
        <dbReference type="ARBA" id="ARBA00050601"/>
    </source>
</evidence>
<dbReference type="Gene3D" id="2.60.120.620">
    <property type="entry name" value="q2cbj1_9rhob like domain"/>
    <property type="match status" value="1"/>
</dbReference>
<evidence type="ECO:0000256" key="19">
    <source>
        <dbReference type="ARBA" id="ARBA00051163"/>
    </source>
</evidence>
<keyword evidence="33" id="KW-1185">Reference proteome</keyword>
<dbReference type="GO" id="GO:0005777">
    <property type="term" value="C:peroxisome"/>
    <property type="evidence" value="ECO:0007669"/>
    <property type="project" value="Ensembl"/>
</dbReference>
<comment type="cofactor">
    <cofactor evidence="29">
        <name>ATP</name>
        <dbReference type="ChEBI" id="CHEBI:30616"/>
    </cofactor>
</comment>
<keyword evidence="5" id="KW-0479">Metal-binding</keyword>
<dbReference type="GO" id="GO:0031418">
    <property type="term" value="F:L-ascorbic acid binding"/>
    <property type="evidence" value="ECO:0007669"/>
    <property type="project" value="UniProtKB-KW"/>
</dbReference>
<evidence type="ECO:0000313" key="33">
    <source>
        <dbReference type="Proteomes" id="UP000002279"/>
    </source>
</evidence>
<evidence type="ECO:0000256" key="20">
    <source>
        <dbReference type="ARBA" id="ARBA00051281"/>
    </source>
</evidence>
<comment type="catalytic activity">
    <reaction evidence="16">
        <text>decanoyl-CoA + 2-oxoglutarate + O2 = 2-hydroxydecanoyl-CoA + succinate + CO2</text>
        <dbReference type="Rhea" id="RHEA:54604"/>
        <dbReference type="ChEBI" id="CHEBI:15379"/>
        <dbReference type="ChEBI" id="CHEBI:16526"/>
        <dbReference type="ChEBI" id="CHEBI:16810"/>
        <dbReference type="ChEBI" id="CHEBI:30031"/>
        <dbReference type="ChEBI" id="CHEBI:61430"/>
        <dbReference type="ChEBI" id="CHEBI:138292"/>
    </reaction>
    <physiologicalReaction direction="left-to-right" evidence="16">
        <dbReference type="Rhea" id="RHEA:54605"/>
    </physiologicalReaction>
</comment>
<organism evidence="32 33">
    <name type="scientific">Ornithorhynchus anatinus</name>
    <name type="common">Duckbill platypus</name>
    <dbReference type="NCBI Taxonomy" id="9258"/>
    <lineage>
        <taxon>Eukaryota</taxon>
        <taxon>Metazoa</taxon>
        <taxon>Chordata</taxon>
        <taxon>Craniata</taxon>
        <taxon>Vertebrata</taxon>
        <taxon>Euteleostomi</taxon>
        <taxon>Mammalia</taxon>
        <taxon>Monotremata</taxon>
        <taxon>Ornithorhynchidae</taxon>
        <taxon>Ornithorhynchus</taxon>
    </lineage>
</organism>
<dbReference type="Proteomes" id="UP000002279">
    <property type="component" value="Unplaced"/>
</dbReference>
<reference evidence="32" key="1">
    <citation type="submission" date="2025-08" db="UniProtKB">
        <authorList>
            <consortium name="Ensembl"/>
        </authorList>
    </citation>
    <scope>IDENTIFICATION</scope>
    <source>
        <strain evidence="32">Glennie</strain>
    </source>
</reference>
<evidence type="ECO:0000256" key="25">
    <source>
        <dbReference type="ARBA" id="ARBA00051952"/>
    </source>
</evidence>
<dbReference type="GO" id="GO:0008198">
    <property type="term" value="F:ferrous iron binding"/>
    <property type="evidence" value="ECO:0007669"/>
    <property type="project" value="Ensembl"/>
</dbReference>
<comment type="cofactor">
    <cofactor evidence="2">
        <name>Fe cation</name>
        <dbReference type="ChEBI" id="CHEBI:24875"/>
    </cofactor>
</comment>
<evidence type="ECO:0000256" key="30">
    <source>
        <dbReference type="ARBA" id="ARBA00071213"/>
    </source>
</evidence>
<evidence type="ECO:0000256" key="13">
    <source>
        <dbReference type="ARBA" id="ARBA00050314"/>
    </source>
</evidence>
<comment type="cofactor">
    <cofactor evidence="1">
        <name>L-ascorbate</name>
        <dbReference type="ChEBI" id="CHEBI:38290"/>
    </cofactor>
</comment>
<evidence type="ECO:0000256" key="31">
    <source>
        <dbReference type="SAM" id="MobiDB-lite"/>
    </source>
</evidence>
<keyword evidence="8" id="KW-0560">Oxidoreductase</keyword>
<comment type="catalytic activity">
    <reaction evidence="28">
        <text>octanoyl-CoA + 2-oxoglutarate + O2 = 2-hydroxyoctanoyl-CoA + succinate + CO2</text>
        <dbReference type="Rhea" id="RHEA:54600"/>
        <dbReference type="ChEBI" id="CHEBI:15379"/>
        <dbReference type="ChEBI" id="CHEBI:16526"/>
        <dbReference type="ChEBI" id="CHEBI:16810"/>
        <dbReference type="ChEBI" id="CHEBI:30031"/>
        <dbReference type="ChEBI" id="CHEBI:57386"/>
        <dbReference type="ChEBI" id="CHEBI:138290"/>
    </reaction>
    <physiologicalReaction direction="left-to-right" evidence="28">
        <dbReference type="Rhea" id="RHEA:54601"/>
    </physiologicalReaction>
</comment>
<dbReference type="GO" id="GO:0006720">
    <property type="term" value="P:isoprenoid metabolic process"/>
    <property type="evidence" value="ECO:0007669"/>
    <property type="project" value="Ensembl"/>
</dbReference>
<dbReference type="GO" id="GO:0097089">
    <property type="term" value="P:methyl-branched fatty acid metabolic process"/>
    <property type="evidence" value="ECO:0007669"/>
    <property type="project" value="Ensembl"/>
</dbReference>
<dbReference type="Ensembl" id="ENSOANT00000064614.1">
    <property type="protein sequence ID" value="ENSOANP00000035984.1"/>
    <property type="gene ID" value="ENSOANG00000015408.3"/>
</dbReference>
<evidence type="ECO:0000256" key="1">
    <source>
        <dbReference type="ARBA" id="ARBA00001961"/>
    </source>
</evidence>
<dbReference type="AlphaFoldDB" id="A0A6I8N4C3"/>
<comment type="catalytic activity">
    <reaction evidence="27">
        <text>butanoyl-CoA + 2-oxoglutarate + O2 = 2-hydroxybutanoyl-CoA + succinate + CO2</text>
        <dbReference type="Rhea" id="RHEA:55176"/>
        <dbReference type="ChEBI" id="CHEBI:15379"/>
        <dbReference type="ChEBI" id="CHEBI:16526"/>
        <dbReference type="ChEBI" id="CHEBI:16810"/>
        <dbReference type="ChEBI" id="CHEBI:30031"/>
        <dbReference type="ChEBI" id="CHEBI:57371"/>
        <dbReference type="ChEBI" id="CHEBI:138628"/>
    </reaction>
    <physiologicalReaction direction="left-to-right" evidence="27">
        <dbReference type="Rhea" id="RHEA:55177"/>
    </physiologicalReaction>
</comment>
<comment type="pathway">
    <text evidence="3">Lipid metabolism; fatty acid metabolism.</text>
</comment>
<comment type="catalytic activity">
    <reaction evidence="24">
        <text>3-methylnonanoyl-CoA + 2-oxoglutarate + O2 = 2-hydroxy-3-methylnonanoyl-CoA + succinate + CO2</text>
        <dbReference type="Rhea" id="RHEA:55180"/>
        <dbReference type="ChEBI" id="CHEBI:15379"/>
        <dbReference type="ChEBI" id="CHEBI:16526"/>
        <dbReference type="ChEBI" id="CHEBI:16810"/>
        <dbReference type="ChEBI" id="CHEBI:30031"/>
        <dbReference type="ChEBI" id="CHEBI:138633"/>
        <dbReference type="ChEBI" id="CHEBI:138634"/>
    </reaction>
    <physiologicalReaction direction="left-to-right" evidence="24">
        <dbReference type="Rhea" id="RHEA:55181"/>
    </physiologicalReaction>
</comment>
<comment type="catalytic activity">
    <reaction evidence="25">
        <text>3-methylundecanoyl-CoA + 2-oxoglutarate + O2 = 2-hydroxy-3-methylundecanoyl-CoA + succinate + CO2</text>
        <dbReference type="Rhea" id="RHEA:55184"/>
        <dbReference type="ChEBI" id="CHEBI:15379"/>
        <dbReference type="ChEBI" id="CHEBI:16526"/>
        <dbReference type="ChEBI" id="CHEBI:16810"/>
        <dbReference type="ChEBI" id="CHEBI:30031"/>
        <dbReference type="ChEBI" id="CHEBI:84183"/>
        <dbReference type="ChEBI" id="CHEBI:138632"/>
    </reaction>
    <physiologicalReaction direction="left-to-right" evidence="25">
        <dbReference type="Rhea" id="RHEA:55185"/>
    </physiologicalReaction>
</comment>
<dbReference type="FunFam" id="2.60.120.620:FF:000012">
    <property type="entry name" value="Phytanoyl-CoA dioxygenase, peroxisomal"/>
    <property type="match status" value="1"/>
</dbReference>
<evidence type="ECO:0000256" key="9">
    <source>
        <dbReference type="ARBA" id="ARBA00023004"/>
    </source>
</evidence>
<evidence type="ECO:0000256" key="21">
    <source>
        <dbReference type="ARBA" id="ARBA00051373"/>
    </source>
</evidence>
<dbReference type="PANTHER" id="PTHR21308:SF1">
    <property type="entry name" value="PHYTANOYL-COA DIOXYGENASE, PEROXISOMAL"/>
    <property type="match status" value="1"/>
</dbReference>
<comment type="catalytic activity">
    <reaction evidence="22">
        <text>octadecanoyl-CoA + 2-oxoglutarate + O2 = 2-hydroxyoctadecanoyl-CoA + succinate + CO2</text>
        <dbReference type="Rhea" id="RHEA:54624"/>
        <dbReference type="ChEBI" id="CHEBI:15379"/>
        <dbReference type="ChEBI" id="CHEBI:16526"/>
        <dbReference type="ChEBI" id="CHEBI:16810"/>
        <dbReference type="ChEBI" id="CHEBI:30031"/>
        <dbReference type="ChEBI" id="CHEBI:57394"/>
        <dbReference type="ChEBI" id="CHEBI:74116"/>
    </reaction>
    <physiologicalReaction direction="left-to-right" evidence="22">
        <dbReference type="Rhea" id="RHEA:54625"/>
    </physiologicalReaction>
</comment>
<evidence type="ECO:0000256" key="8">
    <source>
        <dbReference type="ARBA" id="ARBA00023002"/>
    </source>
</evidence>
<protein>
    <recommendedName>
        <fullName evidence="30">Phytanoyl-CoA dioxygenase, peroxisomal</fullName>
        <ecNumber evidence="10">1.14.11.18</ecNumber>
    </recommendedName>
    <alternativeName>
        <fullName evidence="11">Phytanic acid oxidase</fullName>
    </alternativeName>
    <alternativeName>
        <fullName evidence="12">Phytanoyl-CoA alpha-hydroxylase</fullName>
    </alternativeName>
</protein>
<comment type="catalytic activity">
    <reaction evidence="23">
        <text>3-methylhexadecanoyl-CoA + 2-oxoglutarate + O2 = 2-hydroxy-3-methylhexadecanoyl-CoA + succinate + CO2</text>
        <dbReference type="Rhea" id="RHEA:44000"/>
        <dbReference type="ChEBI" id="CHEBI:15379"/>
        <dbReference type="ChEBI" id="CHEBI:16526"/>
        <dbReference type="ChEBI" id="CHEBI:16810"/>
        <dbReference type="ChEBI" id="CHEBI:30031"/>
        <dbReference type="ChEBI" id="CHEBI:58784"/>
        <dbReference type="ChEBI" id="CHEBI:83969"/>
    </reaction>
    <physiologicalReaction direction="left-to-right" evidence="23">
        <dbReference type="Rhea" id="RHEA:44001"/>
    </physiologicalReaction>
</comment>
<evidence type="ECO:0000256" key="6">
    <source>
        <dbReference type="ARBA" id="ARBA00022896"/>
    </source>
</evidence>
<dbReference type="PANTHER" id="PTHR21308">
    <property type="entry name" value="PHYTANOYL-COA ALPHA-HYDROXYLASE"/>
    <property type="match status" value="1"/>
</dbReference>
<evidence type="ECO:0000256" key="4">
    <source>
        <dbReference type="ARBA" id="ARBA00005830"/>
    </source>
</evidence>
<comment type="catalytic activity">
    <reaction evidence="26">
        <text>3-methyldodecanoyl-CoA + 2-oxoglutarate + O2 = 2-hydroxy-3-methyldodecanoyl-CoA + succinate + CO2</text>
        <dbReference type="Rhea" id="RHEA:55192"/>
        <dbReference type="ChEBI" id="CHEBI:15379"/>
        <dbReference type="ChEBI" id="CHEBI:16526"/>
        <dbReference type="ChEBI" id="CHEBI:16810"/>
        <dbReference type="ChEBI" id="CHEBI:30031"/>
        <dbReference type="ChEBI" id="CHEBI:138636"/>
        <dbReference type="ChEBI" id="CHEBI:138637"/>
    </reaction>
    <physiologicalReaction direction="left-to-right" evidence="26">
        <dbReference type="Rhea" id="RHEA:55193"/>
    </physiologicalReaction>
</comment>
<dbReference type="Pfam" id="PF05721">
    <property type="entry name" value="PhyH"/>
    <property type="match status" value="1"/>
</dbReference>
<evidence type="ECO:0000256" key="16">
    <source>
        <dbReference type="ARBA" id="ARBA00050820"/>
    </source>
</evidence>
<comment type="catalytic activity">
    <reaction evidence="21">
        <text>hexadecanoyl-CoA + 2-oxoglutarate + O2 = 2-hydroxyhexadecanoyl-CoA + succinate + CO2</text>
        <dbReference type="Rhea" id="RHEA:54596"/>
        <dbReference type="ChEBI" id="CHEBI:15379"/>
        <dbReference type="ChEBI" id="CHEBI:16526"/>
        <dbReference type="ChEBI" id="CHEBI:16810"/>
        <dbReference type="ChEBI" id="CHEBI:30031"/>
        <dbReference type="ChEBI" id="CHEBI:57379"/>
        <dbReference type="ChEBI" id="CHEBI:74115"/>
    </reaction>
    <physiologicalReaction direction="left-to-right" evidence="21">
        <dbReference type="Rhea" id="RHEA:54597"/>
    </physiologicalReaction>
</comment>
<comment type="catalytic activity">
    <reaction evidence="18">
        <text>dodecanoyl-CoA + 2-oxoglutarate + O2 = 2-hydroxydodecanoyl-CoA + succinate + CO2</text>
        <dbReference type="Rhea" id="RHEA:54628"/>
        <dbReference type="ChEBI" id="CHEBI:15379"/>
        <dbReference type="ChEBI" id="CHEBI:16526"/>
        <dbReference type="ChEBI" id="CHEBI:16810"/>
        <dbReference type="ChEBI" id="CHEBI:30031"/>
        <dbReference type="ChEBI" id="CHEBI:57375"/>
        <dbReference type="ChEBI" id="CHEBI:138299"/>
    </reaction>
    <physiologicalReaction direction="left-to-right" evidence="18">
        <dbReference type="Rhea" id="RHEA:54629"/>
    </physiologicalReaction>
</comment>
<feature type="compositionally biased region" description="Basic and acidic residues" evidence="31">
    <location>
        <begin position="22"/>
        <end position="31"/>
    </location>
</feature>
<keyword evidence="9" id="KW-0408">Iron</keyword>
<keyword evidence="6" id="KW-0847">Vitamin C</keyword>
<reference evidence="32" key="2">
    <citation type="submission" date="2025-09" db="UniProtKB">
        <authorList>
            <consortium name="Ensembl"/>
        </authorList>
    </citation>
    <scope>IDENTIFICATION</scope>
    <source>
        <strain evidence="32">Glennie</strain>
    </source>
</reference>
<evidence type="ECO:0000256" key="26">
    <source>
        <dbReference type="ARBA" id="ARBA00052152"/>
    </source>
</evidence>
<dbReference type="GO" id="GO:0048244">
    <property type="term" value="F:phytanoyl-CoA dioxygenase activity"/>
    <property type="evidence" value="ECO:0000318"/>
    <property type="project" value="GO_Central"/>
</dbReference>
<comment type="catalytic activity">
    <reaction evidence="17">
        <text>phytanoyl-CoA + 2-oxoglutarate + O2 = 2-hydroxyphytanoyl-CoA + succinate + CO2</text>
        <dbReference type="Rhea" id="RHEA:16065"/>
        <dbReference type="ChEBI" id="CHEBI:15379"/>
        <dbReference type="ChEBI" id="CHEBI:16526"/>
        <dbReference type="ChEBI" id="CHEBI:16810"/>
        <dbReference type="ChEBI" id="CHEBI:30031"/>
        <dbReference type="ChEBI" id="CHEBI:57334"/>
        <dbReference type="ChEBI" id="CHEBI:57391"/>
        <dbReference type="EC" id="1.14.11.18"/>
    </reaction>
    <physiologicalReaction direction="left-to-right" evidence="17">
        <dbReference type="Rhea" id="RHEA:16066"/>
    </physiologicalReaction>
</comment>